<evidence type="ECO:0000259" key="8">
    <source>
        <dbReference type="PROSITE" id="PS51293"/>
    </source>
</evidence>
<dbReference type="OrthoDB" id="411372at2759"/>
<evidence type="ECO:0000313" key="9">
    <source>
        <dbReference type="EMBL" id="EAK88899.1"/>
    </source>
</evidence>
<sequence length="736" mass="83737">DRYSFIEIIQGKMVDEDSNSSLSPSSNSEITKISNEYHDRGSGKKRRTFSRGRFRKPGAHGSHKPDMPGLSAPGVPGGGEPASVISEPGAENSKGSKSEPKNNRNLGGRKDFRKYRNKKVDPKKGISNAKEGVRSEFNKNGRGNFVMTKPKYSWGNEFSRLSKLYGANIIAEELVCDEDENNKPTEERKNDEVDDSFRKTSIKLSCKYQPSDPDFPFSKLSEYNMQDSKTEFSSPEKFSILIHITIPSGYPKENIDQVVFDTPEYQYVSSKFNEAFQECISKSSLTSNPIYEALKTFDRNFSELVLNGLPSIESINEFILLNWTPGEQKLLEEAICYYKYTKDVNKKWIEIANHVGNGKTVKQCIDRYKYCRSLVVNKESEKKTIMGEESDVQYATNESKVDDGLLYSEKDGLDKTPVEELSRLNLMNYENLLINGLEIFSIDLILIAILRLQIYCSRCNEVNDYKPISIPSNHDLTLNNQDETRELTFLDNLVLGNSQNCKKCGLKHSIHFSPLICHSNDIKIGKIEFSECSLRDILPSDILVSCSNCSNFLRIREFFVGKQYSVNCRNCFKELKIKADGLIVGNEIFNVDKSTDFLLAELNNMKKFKKKINKDTKLPTAVGTPLPSNGTCSHYKKSNRWNRFPCCNKAYPCHECHDKDNPDHKFEWAKQMICGFCSREQGFSENCKYCRANLTGKSGNASGRFWEGGKGCRNPLTLSNRDSRKRKLISRQLKKT</sequence>
<dbReference type="Gene3D" id="1.10.10.60">
    <property type="entry name" value="Homeodomain-like"/>
    <property type="match status" value="1"/>
</dbReference>
<feature type="domain" description="SANT" evidence="8">
    <location>
        <begin position="322"/>
        <end position="376"/>
    </location>
</feature>
<reference evidence="9 10" key="1">
    <citation type="journal article" date="2004" name="Science">
        <title>Complete genome sequence of the apicomplexan, Cryptosporidium parvum.</title>
        <authorList>
            <person name="Abrahamsen M.S."/>
            <person name="Templeton T.J."/>
            <person name="Enomoto S."/>
            <person name="Abrahante J.E."/>
            <person name="Zhu G."/>
            <person name="Lancto C.A."/>
            <person name="Deng M."/>
            <person name="Liu C."/>
            <person name="Widmer G."/>
            <person name="Tzipori S."/>
            <person name="Buck G.A."/>
            <person name="Xu P."/>
            <person name="Bankier A.T."/>
            <person name="Dear P.H."/>
            <person name="Konfortov B.A."/>
            <person name="Spriggs H.F."/>
            <person name="Iyer L."/>
            <person name="Anantharaman V."/>
            <person name="Aravind L."/>
            <person name="Kapur V."/>
        </authorList>
    </citation>
    <scope>NUCLEOTIDE SEQUENCE [LARGE SCALE GENOMIC DNA]</scope>
    <source>
        <strain evidence="10">Iowa II</strain>
    </source>
</reference>
<keyword evidence="2 4" id="KW-0863">Zinc-finger</keyword>
<dbReference type="GeneID" id="3373696"/>
<dbReference type="Pfam" id="PF05495">
    <property type="entry name" value="zf-CHY"/>
    <property type="match status" value="1"/>
</dbReference>
<protein>
    <submittedName>
        <fullName evidence="9">C-terminal region conserved, zinc finger, myb DNA binding domain</fullName>
    </submittedName>
</protein>
<evidence type="ECO:0000256" key="2">
    <source>
        <dbReference type="ARBA" id="ARBA00022771"/>
    </source>
</evidence>
<feature type="domain" description="Myb-like" evidence="6">
    <location>
        <begin position="322"/>
        <end position="369"/>
    </location>
</feature>
<gene>
    <name evidence="9" type="ORF">cgd2_3460</name>
</gene>
<keyword evidence="3" id="KW-0862">Zinc</keyword>
<keyword evidence="10" id="KW-1185">Reference proteome</keyword>
<dbReference type="InterPro" id="IPR037274">
    <property type="entry name" value="Znf_CHY_sf"/>
</dbReference>
<evidence type="ECO:0000256" key="5">
    <source>
        <dbReference type="SAM" id="MobiDB-lite"/>
    </source>
</evidence>
<dbReference type="Pfam" id="PF00249">
    <property type="entry name" value="Myb_DNA-binding"/>
    <property type="match status" value="1"/>
</dbReference>
<dbReference type="KEGG" id="cpv:cgd2_3460"/>
<evidence type="ECO:0000256" key="3">
    <source>
        <dbReference type="ARBA" id="ARBA00022833"/>
    </source>
</evidence>
<dbReference type="SUPFAM" id="SSF161219">
    <property type="entry name" value="CHY zinc finger-like"/>
    <property type="match status" value="1"/>
</dbReference>
<comment type="caution">
    <text evidence="9">The sequence shown here is derived from an EMBL/GenBank/DDBJ whole genome shotgun (WGS) entry which is preliminary data.</text>
</comment>
<dbReference type="GO" id="GO:0008270">
    <property type="term" value="F:zinc ion binding"/>
    <property type="evidence" value="ECO:0007669"/>
    <property type="project" value="UniProtKB-KW"/>
</dbReference>
<feature type="compositionally biased region" description="Low complexity" evidence="5">
    <location>
        <begin position="19"/>
        <end position="28"/>
    </location>
</feature>
<evidence type="ECO:0000259" key="6">
    <source>
        <dbReference type="PROSITE" id="PS50090"/>
    </source>
</evidence>
<dbReference type="SUPFAM" id="SSF46689">
    <property type="entry name" value="Homeodomain-like"/>
    <property type="match status" value="1"/>
</dbReference>
<dbReference type="EMBL" id="AAEE01000005">
    <property type="protein sequence ID" value="EAK88899.1"/>
    <property type="molecule type" value="Genomic_DNA"/>
</dbReference>
<dbReference type="RefSeq" id="XP_626533.1">
    <property type="nucleotide sequence ID" value="XM_626533.1"/>
</dbReference>
<dbReference type="InterPro" id="IPR008913">
    <property type="entry name" value="Znf_CHY"/>
</dbReference>
<feature type="domain" description="CHY-type" evidence="7">
    <location>
        <begin position="625"/>
        <end position="692"/>
    </location>
</feature>
<feature type="compositionally biased region" description="Basic residues" evidence="5">
    <location>
        <begin position="43"/>
        <end position="62"/>
    </location>
</feature>
<dbReference type="AlphaFoldDB" id="Q5CTD6"/>
<evidence type="ECO:0000256" key="4">
    <source>
        <dbReference type="PROSITE-ProRule" id="PRU00601"/>
    </source>
</evidence>
<evidence type="ECO:0000259" key="7">
    <source>
        <dbReference type="PROSITE" id="PS51266"/>
    </source>
</evidence>
<dbReference type="OMA" id="CHTKLAV"/>
<dbReference type="PROSITE" id="PS50090">
    <property type="entry name" value="MYB_LIKE"/>
    <property type="match status" value="1"/>
</dbReference>
<evidence type="ECO:0000256" key="1">
    <source>
        <dbReference type="ARBA" id="ARBA00022723"/>
    </source>
</evidence>
<dbReference type="InterPro" id="IPR017884">
    <property type="entry name" value="SANT_dom"/>
</dbReference>
<keyword evidence="1" id="KW-0479">Metal-binding</keyword>
<feature type="region of interest" description="Disordered" evidence="5">
    <location>
        <begin position="8"/>
        <end position="135"/>
    </location>
</feature>
<dbReference type="InParanoid" id="Q5CTD6"/>
<dbReference type="InterPro" id="IPR001005">
    <property type="entry name" value="SANT/Myb"/>
</dbReference>
<name>Q5CTD6_CRYPI</name>
<proteinExistence type="predicted"/>
<dbReference type="STRING" id="353152.Q5CTD6"/>
<dbReference type="InterPro" id="IPR009057">
    <property type="entry name" value="Homeodomain-like_sf"/>
</dbReference>
<dbReference type="CDD" id="cd00167">
    <property type="entry name" value="SANT"/>
    <property type="match status" value="1"/>
</dbReference>
<organism evidence="9 10">
    <name type="scientific">Cryptosporidium parvum (strain Iowa II)</name>
    <dbReference type="NCBI Taxonomy" id="353152"/>
    <lineage>
        <taxon>Eukaryota</taxon>
        <taxon>Sar</taxon>
        <taxon>Alveolata</taxon>
        <taxon>Apicomplexa</taxon>
        <taxon>Conoidasida</taxon>
        <taxon>Coccidia</taxon>
        <taxon>Eucoccidiorida</taxon>
        <taxon>Eimeriorina</taxon>
        <taxon>Cryptosporidiidae</taxon>
        <taxon>Cryptosporidium</taxon>
    </lineage>
</organism>
<accession>Q5CTD6</accession>
<dbReference type="PROSITE" id="PS51266">
    <property type="entry name" value="ZF_CHY"/>
    <property type="match status" value="1"/>
</dbReference>
<evidence type="ECO:0000313" key="10">
    <source>
        <dbReference type="Proteomes" id="UP000006726"/>
    </source>
</evidence>
<feature type="non-terminal residue" evidence="9">
    <location>
        <position position="1"/>
    </location>
</feature>
<dbReference type="PROSITE" id="PS51293">
    <property type="entry name" value="SANT"/>
    <property type="match status" value="1"/>
</dbReference>
<dbReference type="Proteomes" id="UP000006726">
    <property type="component" value="Chromosome 2"/>
</dbReference>